<proteinExistence type="predicted"/>
<reference evidence="1" key="1">
    <citation type="journal article" date="2023" name="G3 (Bethesda)">
        <title>A reference genome for the long-term kleptoplast-retaining sea slug Elysia crispata morphotype clarki.</title>
        <authorList>
            <person name="Eastman K.E."/>
            <person name="Pendleton A.L."/>
            <person name="Shaikh M.A."/>
            <person name="Suttiyut T."/>
            <person name="Ogas R."/>
            <person name="Tomko P."/>
            <person name="Gavelis G."/>
            <person name="Widhalm J.R."/>
            <person name="Wisecaver J.H."/>
        </authorList>
    </citation>
    <scope>NUCLEOTIDE SEQUENCE</scope>
    <source>
        <strain evidence="1">ECLA1</strain>
    </source>
</reference>
<organism evidence="1 2">
    <name type="scientific">Elysia crispata</name>
    <name type="common">lettuce slug</name>
    <dbReference type="NCBI Taxonomy" id="231223"/>
    <lineage>
        <taxon>Eukaryota</taxon>
        <taxon>Metazoa</taxon>
        <taxon>Spiralia</taxon>
        <taxon>Lophotrochozoa</taxon>
        <taxon>Mollusca</taxon>
        <taxon>Gastropoda</taxon>
        <taxon>Heterobranchia</taxon>
        <taxon>Euthyneura</taxon>
        <taxon>Panpulmonata</taxon>
        <taxon>Sacoglossa</taxon>
        <taxon>Placobranchoidea</taxon>
        <taxon>Plakobranchidae</taxon>
        <taxon>Elysia</taxon>
    </lineage>
</organism>
<dbReference type="EMBL" id="JAWDGP010007407">
    <property type="protein sequence ID" value="KAK3720222.1"/>
    <property type="molecule type" value="Genomic_DNA"/>
</dbReference>
<sequence>MMKYPHCSTFADLVAAVRGTALYDPICNAYLDSRAKKLWTLARDDVAPSEQNIDLMEMLHKLPDQLPNTISPEQTLALLNA</sequence>
<evidence type="ECO:0000313" key="1">
    <source>
        <dbReference type="EMBL" id="KAK3720222.1"/>
    </source>
</evidence>
<comment type="caution">
    <text evidence="1">The sequence shown here is derived from an EMBL/GenBank/DDBJ whole genome shotgun (WGS) entry which is preliminary data.</text>
</comment>
<accession>A0AAE1CN51</accession>
<dbReference type="AlphaFoldDB" id="A0AAE1CN51"/>
<dbReference type="Proteomes" id="UP001283361">
    <property type="component" value="Unassembled WGS sequence"/>
</dbReference>
<gene>
    <name evidence="1" type="ORF">RRG08_007846</name>
</gene>
<evidence type="ECO:0000313" key="2">
    <source>
        <dbReference type="Proteomes" id="UP001283361"/>
    </source>
</evidence>
<keyword evidence="2" id="KW-1185">Reference proteome</keyword>
<protein>
    <submittedName>
        <fullName evidence="1">Uncharacterized protein</fullName>
    </submittedName>
</protein>
<name>A0AAE1CN51_9GAST</name>